<dbReference type="InterPro" id="IPR036866">
    <property type="entry name" value="RibonucZ/Hydroxyglut_hydro"/>
</dbReference>
<feature type="domain" description="Metallo-beta-lactamase" evidence="1">
    <location>
        <begin position="11"/>
        <end position="191"/>
    </location>
</feature>
<dbReference type="Proteomes" id="UP000049828">
    <property type="component" value="Unassembled WGS sequence"/>
</dbReference>
<dbReference type="Pfam" id="PF12706">
    <property type="entry name" value="Lactamase_B_2"/>
    <property type="match status" value="1"/>
</dbReference>
<evidence type="ECO:0000313" key="3">
    <source>
        <dbReference type="EMBL" id="RHF83908.1"/>
    </source>
</evidence>
<dbReference type="GO" id="GO:0016787">
    <property type="term" value="F:hydrolase activity"/>
    <property type="evidence" value="ECO:0007669"/>
    <property type="project" value="UniProtKB-KW"/>
</dbReference>
<reference evidence="3 5" key="3">
    <citation type="submission" date="2018-08" db="EMBL/GenBank/DDBJ databases">
        <title>A genome reference for cultivated species of the human gut microbiota.</title>
        <authorList>
            <person name="Zou Y."/>
            <person name="Xue W."/>
            <person name="Luo G."/>
        </authorList>
    </citation>
    <scope>NUCLEOTIDE SEQUENCE [LARGE SCALE GENOMIC DNA]</scope>
    <source>
        <strain evidence="3 5">AM23-23AC</strain>
    </source>
</reference>
<dbReference type="PANTHER" id="PTHR47619:SF1">
    <property type="entry name" value="EXODEOXYRIBONUCLEASE WALJ"/>
    <property type="match status" value="1"/>
</dbReference>
<dbReference type="SUPFAM" id="SSF56281">
    <property type="entry name" value="Metallo-hydrolase/oxidoreductase"/>
    <property type="match status" value="1"/>
</dbReference>
<evidence type="ECO:0000313" key="2">
    <source>
        <dbReference type="EMBL" id="CRL38101.1"/>
    </source>
</evidence>
<organism evidence="2 4">
    <name type="scientific">Roseburia inulinivorans</name>
    <dbReference type="NCBI Taxonomy" id="360807"/>
    <lineage>
        <taxon>Bacteria</taxon>
        <taxon>Bacillati</taxon>
        <taxon>Bacillota</taxon>
        <taxon>Clostridia</taxon>
        <taxon>Lachnospirales</taxon>
        <taxon>Lachnospiraceae</taxon>
        <taxon>Roseburia</taxon>
    </lineage>
</organism>
<dbReference type="AlphaFoldDB" id="A0A0M6WLU4"/>
<proteinExistence type="predicted"/>
<dbReference type="EMBL" id="QRHP01000009">
    <property type="protein sequence ID" value="RHF83908.1"/>
    <property type="molecule type" value="Genomic_DNA"/>
</dbReference>
<name>A0A0M6WLU4_9FIRM</name>
<gene>
    <name evidence="3" type="ORF">DW654_09195</name>
    <name evidence="2" type="ORF">RIL183_21651</name>
</gene>
<dbReference type="InterPro" id="IPR001279">
    <property type="entry name" value="Metallo-B-lactamas"/>
</dbReference>
<protein>
    <submittedName>
        <fullName evidence="3">MBL fold metallo-hydrolase</fullName>
    </submittedName>
</protein>
<reference evidence="4" key="1">
    <citation type="submission" date="2015-05" db="EMBL/GenBank/DDBJ databases">
        <authorList>
            <consortium name="Pathogen Informatics"/>
        </authorList>
    </citation>
    <scope>NUCLEOTIDE SEQUENCE [LARGE SCALE GENOMIC DNA]</scope>
    <source>
        <strain evidence="4">L1-83</strain>
    </source>
</reference>
<dbReference type="PANTHER" id="PTHR47619">
    <property type="entry name" value="METALLO-HYDROLASE YYCJ-RELATED"/>
    <property type="match status" value="1"/>
</dbReference>
<reference evidence="2" key="2">
    <citation type="submission" date="2015-05" db="EMBL/GenBank/DDBJ databases">
        <authorList>
            <person name="Wang D.B."/>
            <person name="Wang M."/>
        </authorList>
    </citation>
    <scope>NUCLEOTIDE SEQUENCE [LARGE SCALE GENOMIC DNA]</scope>
    <source>
        <strain evidence="2">L1-83</strain>
    </source>
</reference>
<dbReference type="Gene3D" id="3.60.15.10">
    <property type="entry name" value="Ribonuclease Z/Hydroxyacylglutathione hydrolase-like"/>
    <property type="match status" value="1"/>
</dbReference>
<dbReference type="SMART" id="SM00849">
    <property type="entry name" value="Lactamase_B"/>
    <property type="match status" value="1"/>
</dbReference>
<dbReference type="OrthoDB" id="9781189at2"/>
<keyword evidence="3" id="KW-0378">Hydrolase</keyword>
<evidence type="ECO:0000313" key="4">
    <source>
        <dbReference type="Proteomes" id="UP000049828"/>
    </source>
</evidence>
<evidence type="ECO:0000259" key="1">
    <source>
        <dbReference type="SMART" id="SM00849"/>
    </source>
</evidence>
<evidence type="ECO:0000313" key="5">
    <source>
        <dbReference type="Proteomes" id="UP000283701"/>
    </source>
</evidence>
<dbReference type="STRING" id="360807.ERS852392_02014"/>
<accession>A0A0M6WLU4</accession>
<dbReference type="Proteomes" id="UP000283701">
    <property type="component" value="Unassembled WGS sequence"/>
</dbReference>
<dbReference type="RefSeq" id="WP_021924010.1">
    <property type="nucleotide sequence ID" value="NZ_CATYLF010000017.1"/>
</dbReference>
<dbReference type="InterPro" id="IPR052533">
    <property type="entry name" value="WalJ/YycJ-like"/>
</dbReference>
<keyword evidence="4" id="KW-1185">Reference proteome</keyword>
<dbReference type="EMBL" id="CVRS01000070">
    <property type="protein sequence ID" value="CRL38101.1"/>
    <property type="molecule type" value="Genomic_DNA"/>
</dbReference>
<sequence length="265" mass="29290">MELCSIASGSSGNCICVGSDDCHVLIDAGISGKRIENGLNSIDLKTADMQGILITHEHIDHIAGLGVIARRYGIPMYATGETVDAILHTKTVGKIDEALFQVIEPEREFTIGDLTIEPVSISHDAADPVAYKIRQQEKNVAVMTDLGTYDDHIVEKLQNVDVLLLEANHDVRMLQAGAYPYPLKQRILGDKGHLSNERSGQLLGKVLHDHLKHIVLGHLSKENNYPELAYETVRLEVELGDNPYKGDDFPMFVAKRDEVSQKIVF</sequence>